<feature type="domain" description="NAD(P)-binding" evidence="1">
    <location>
        <begin position="7"/>
        <end position="172"/>
    </location>
</feature>
<evidence type="ECO:0000313" key="3">
    <source>
        <dbReference type="Proteomes" id="UP001596540"/>
    </source>
</evidence>
<dbReference type="InterPro" id="IPR051604">
    <property type="entry name" value="Ergot_Alk_Oxidoreductase"/>
</dbReference>
<comment type="caution">
    <text evidence="2">The sequence shown here is derived from an EMBL/GenBank/DDBJ whole genome shotgun (WGS) entry which is preliminary data.</text>
</comment>
<dbReference type="EMBL" id="JBHTBH010000004">
    <property type="protein sequence ID" value="MFC7328199.1"/>
    <property type="molecule type" value="Genomic_DNA"/>
</dbReference>
<dbReference type="Gene3D" id="3.40.50.720">
    <property type="entry name" value="NAD(P)-binding Rossmann-like Domain"/>
    <property type="match status" value="1"/>
</dbReference>
<dbReference type="InterPro" id="IPR036291">
    <property type="entry name" value="NAD(P)-bd_dom_sf"/>
</dbReference>
<proteinExistence type="predicted"/>
<accession>A0ABW2KDT4</accession>
<dbReference type="PANTHER" id="PTHR43162">
    <property type="match status" value="1"/>
</dbReference>
<dbReference type="RefSeq" id="WP_379870848.1">
    <property type="nucleotide sequence ID" value="NZ_JBHTBH010000004.1"/>
</dbReference>
<dbReference type="InterPro" id="IPR016040">
    <property type="entry name" value="NAD(P)-bd_dom"/>
</dbReference>
<name>A0ABW2KDT4_9ACTN</name>
<evidence type="ECO:0000313" key="2">
    <source>
        <dbReference type="EMBL" id="MFC7328199.1"/>
    </source>
</evidence>
<organism evidence="2 3">
    <name type="scientific">Marinactinospora rubrisoli</name>
    <dbReference type="NCBI Taxonomy" id="2715399"/>
    <lineage>
        <taxon>Bacteria</taxon>
        <taxon>Bacillati</taxon>
        <taxon>Actinomycetota</taxon>
        <taxon>Actinomycetes</taxon>
        <taxon>Streptosporangiales</taxon>
        <taxon>Nocardiopsidaceae</taxon>
        <taxon>Marinactinospora</taxon>
    </lineage>
</organism>
<gene>
    <name evidence="2" type="ORF">ACFQRF_10645</name>
</gene>
<dbReference type="PANTHER" id="PTHR43162:SF1">
    <property type="entry name" value="PRESTALK A DIFFERENTIATION PROTEIN A"/>
    <property type="match status" value="1"/>
</dbReference>
<dbReference type="Pfam" id="PF13460">
    <property type="entry name" value="NAD_binding_10"/>
    <property type="match status" value="1"/>
</dbReference>
<dbReference type="Proteomes" id="UP001596540">
    <property type="component" value="Unassembled WGS sequence"/>
</dbReference>
<dbReference type="SUPFAM" id="SSF51735">
    <property type="entry name" value="NAD(P)-binding Rossmann-fold domains"/>
    <property type="match status" value="1"/>
</dbReference>
<protein>
    <submittedName>
        <fullName evidence="2">NAD(P)H-binding protein</fullName>
    </submittedName>
</protein>
<evidence type="ECO:0000259" key="1">
    <source>
        <dbReference type="Pfam" id="PF13460"/>
    </source>
</evidence>
<keyword evidence="3" id="KW-1185">Reference proteome</keyword>
<sequence length="289" mass="31034">MTTLVTGATGNVGRLVVRGLLDSGEKVRALTRNPRAADFPSGVDVVPGDLAAPGSLPPVLDGVDRMYLFPVPETAREVVAAAKDAGVRRIVVLSSGAVTGGFDTDFHLPVEQAVEASGLEWTHVRPGEFALNKLWLWGPGIRAERVVRWPFMDAAWFPVHEADIADVAVTALLRDGHDGAAYDVNGPELVSYREQVRAIGDAIGEEIRVERVTPERAREICRAQGGFAAANADFLLGFADYGGGEADPATWEEQVQDAVTTAPPTAERVTGRPARTFAEWARDHAADFR</sequence>
<reference evidence="3" key="1">
    <citation type="journal article" date="2019" name="Int. J. Syst. Evol. Microbiol.">
        <title>The Global Catalogue of Microorganisms (GCM) 10K type strain sequencing project: providing services to taxonomists for standard genome sequencing and annotation.</title>
        <authorList>
            <consortium name="The Broad Institute Genomics Platform"/>
            <consortium name="The Broad Institute Genome Sequencing Center for Infectious Disease"/>
            <person name="Wu L."/>
            <person name="Ma J."/>
        </authorList>
    </citation>
    <scope>NUCLEOTIDE SEQUENCE [LARGE SCALE GENOMIC DNA]</scope>
    <source>
        <strain evidence="3">CGMCC 4.7382</strain>
    </source>
</reference>